<dbReference type="InterPro" id="IPR036291">
    <property type="entry name" value="NAD(P)-bd_dom_sf"/>
</dbReference>
<dbReference type="SUPFAM" id="SSF51735">
    <property type="entry name" value="NAD(P)-binding Rossmann-fold domains"/>
    <property type="match status" value="1"/>
</dbReference>
<name>A0ABV7J6E5_9GAMM</name>
<comment type="caution">
    <text evidence="1">The sequence shown here is derived from an EMBL/GenBank/DDBJ whole genome shotgun (WGS) entry which is preliminary data.</text>
</comment>
<dbReference type="RefSeq" id="WP_077412796.1">
    <property type="nucleotide sequence ID" value="NZ_JBHRTS010000001.1"/>
</dbReference>
<accession>A0ABV7J6E5</accession>
<dbReference type="InterPro" id="IPR002347">
    <property type="entry name" value="SDR_fam"/>
</dbReference>
<organism evidence="1 2">
    <name type="scientific">Marinicella sediminis</name>
    <dbReference type="NCBI Taxonomy" id="1792834"/>
    <lineage>
        <taxon>Bacteria</taxon>
        <taxon>Pseudomonadati</taxon>
        <taxon>Pseudomonadota</taxon>
        <taxon>Gammaproteobacteria</taxon>
        <taxon>Lysobacterales</taxon>
        <taxon>Marinicellaceae</taxon>
        <taxon>Marinicella</taxon>
    </lineage>
</organism>
<dbReference type="Pfam" id="PF00106">
    <property type="entry name" value="adh_short"/>
    <property type="match status" value="1"/>
</dbReference>
<dbReference type="EMBL" id="JBHRTS010000001">
    <property type="protein sequence ID" value="MFC3192667.1"/>
    <property type="molecule type" value="Genomic_DNA"/>
</dbReference>
<dbReference type="PRINTS" id="PR00081">
    <property type="entry name" value="GDHRDH"/>
</dbReference>
<protein>
    <submittedName>
        <fullName evidence="1">SDR family oxidoreductase</fullName>
    </submittedName>
</protein>
<reference evidence="2" key="1">
    <citation type="journal article" date="2019" name="Int. J. Syst. Evol. Microbiol.">
        <title>The Global Catalogue of Microorganisms (GCM) 10K type strain sequencing project: providing services to taxonomists for standard genome sequencing and annotation.</title>
        <authorList>
            <consortium name="The Broad Institute Genomics Platform"/>
            <consortium name="The Broad Institute Genome Sequencing Center for Infectious Disease"/>
            <person name="Wu L."/>
            <person name="Ma J."/>
        </authorList>
    </citation>
    <scope>NUCLEOTIDE SEQUENCE [LARGE SCALE GENOMIC DNA]</scope>
    <source>
        <strain evidence="2">KCTC 42953</strain>
    </source>
</reference>
<keyword evidence="2" id="KW-1185">Reference proteome</keyword>
<dbReference type="PANTHER" id="PTHR42808:SF3">
    <property type="entry name" value="HYDROXYSTEROID DEHYDROGENASE-LIKE PROTEIN 2"/>
    <property type="match status" value="1"/>
</dbReference>
<dbReference type="Gene3D" id="3.40.50.720">
    <property type="entry name" value="NAD(P)-binding Rossmann-like Domain"/>
    <property type="match status" value="1"/>
</dbReference>
<dbReference type="InterPro" id="IPR051935">
    <property type="entry name" value="HSDL2"/>
</dbReference>
<dbReference type="PANTHER" id="PTHR42808">
    <property type="entry name" value="HYDROXYSTEROID DEHYDROGENASE-LIKE PROTEIN 2"/>
    <property type="match status" value="1"/>
</dbReference>
<dbReference type="NCBIfam" id="NF006133">
    <property type="entry name" value="PRK08278.1"/>
    <property type="match status" value="1"/>
</dbReference>
<proteinExistence type="predicted"/>
<sequence length="275" mass="29907">MSSLKNRTIFITGASRGIGREIALLCGAAGANVVIAAKTAEPHAKLPGTIHSVAEEVEAAGGQALAIQLDVRDEDRVQEAMEQTVRQFGGLDVLVNNASAISLTRLQDTSVKRFDLIHEINTRGSLVCAQAAIPHLKKSDQAHIISLSPPLNLKKHWLKPFIPYTLSKYGMTLLTLGLAEELRDDGVSASTLWPQTAIATAAVQYALDEKIMQQSRTPLIMAEAALAIINSNDLSFSGQSWVDEAILRAQGVNDFERYKFAPDATELMRDLYLDE</sequence>
<evidence type="ECO:0000313" key="1">
    <source>
        <dbReference type="EMBL" id="MFC3192667.1"/>
    </source>
</evidence>
<dbReference type="Proteomes" id="UP001595533">
    <property type="component" value="Unassembled WGS sequence"/>
</dbReference>
<evidence type="ECO:0000313" key="2">
    <source>
        <dbReference type="Proteomes" id="UP001595533"/>
    </source>
</evidence>
<gene>
    <name evidence="1" type="ORF">ACFODZ_00305</name>
</gene>